<reference evidence="3 4" key="1">
    <citation type="submission" date="2019-03" db="EMBL/GenBank/DDBJ databases">
        <title>Genomics of glacier-inhabiting Cryobacterium strains.</title>
        <authorList>
            <person name="Liu Q."/>
            <person name="Xin Y.-H."/>
        </authorList>
    </citation>
    <scope>NUCLEOTIDE SEQUENCE [LARGE SCALE GENOMIC DNA]</scope>
    <source>
        <strain evidence="3 4">MDB1-5</strain>
    </source>
</reference>
<feature type="domain" description="GGDEF" evidence="2">
    <location>
        <begin position="1"/>
        <end position="41"/>
    </location>
</feature>
<dbReference type="PROSITE" id="PS50887">
    <property type="entry name" value="GGDEF"/>
    <property type="match status" value="1"/>
</dbReference>
<gene>
    <name evidence="3" type="ORF">E3O46_06310</name>
</gene>
<sequence>MSMGIALSTDGSTATSLLRDTDSALFRAKKSGRARWQFFDDTMHSQAMERLTIEDEIRISLRKGDFVVYYQPIVALLDRSTVGYEALVRWQHPGRGLLAPAEFLPIAEESRLILGIDRYVLDQVCAVLASDPNGATTISVNVSAVDLAHESWAETFRSALRTHGVDPSRLIVEVTETAVLSLRPSTTGSLDAVRDLGVGLHVDDFGTGFSSISLLRDLPVTGLKLDASFVAGLGDGNRGADALAADLAGLVAHLGLTGVAEGVETETQARTLLSQGWLHGQGYLFGRPAPWPGQAGRAQ</sequence>
<dbReference type="InterPro" id="IPR043128">
    <property type="entry name" value="Rev_trsase/Diguanyl_cyclase"/>
</dbReference>
<proteinExistence type="predicted"/>
<dbReference type="PANTHER" id="PTHR33121:SF70">
    <property type="entry name" value="SIGNALING PROTEIN YKOW"/>
    <property type="match status" value="1"/>
</dbReference>
<dbReference type="Proteomes" id="UP000297604">
    <property type="component" value="Unassembled WGS sequence"/>
</dbReference>
<protein>
    <submittedName>
        <fullName evidence="3">GGDEF domain-containing protein</fullName>
    </submittedName>
</protein>
<dbReference type="InterPro" id="IPR001633">
    <property type="entry name" value="EAL_dom"/>
</dbReference>
<keyword evidence="4" id="KW-1185">Reference proteome</keyword>
<comment type="caution">
    <text evidence="3">The sequence shown here is derived from an EMBL/GenBank/DDBJ whole genome shotgun (WGS) entry which is preliminary data.</text>
</comment>
<dbReference type="InterPro" id="IPR000160">
    <property type="entry name" value="GGDEF_dom"/>
</dbReference>
<dbReference type="CDD" id="cd01948">
    <property type="entry name" value="EAL"/>
    <property type="match status" value="1"/>
</dbReference>
<dbReference type="Gene3D" id="3.20.20.450">
    <property type="entry name" value="EAL domain"/>
    <property type="match status" value="1"/>
</dbReference>
<dbReference type="InterPro" id="IPR029787">
    <property type="entry name" value="Nucleotide_cyclase"/>
</dbReference>
<dbReference type="SMART" id="SM00052">
    <property type="entry name" value="EAL"/>
    <property type="match status" value="1"/>
</dbReference>
<dbReference type="Gene3D" id="3.30.70.270">
    <property type="match status" value="1"/>
</dbReference>
<dbReference type="EMBL" id="SOFS01000015">
    <property type="protein sequence ID" value="TFC21818.1"/>
    <property type="molecule type" value="Genomic_DNA"/>
</dbReference>
<dbReference type="SUPFAM" id="SSF55073">
    <property type="entry name" value="Nucleotide cyclase"/>
    <property type="match status" value="1"/>
</dbReference>
<organism evidence="3 4">
    <name type="scientific">Cryobacterium glucosi</name>
    <dbReference type="NCBI Taxonomy" id="1259175"/>
    <lineage>
        <taxon>Bacteria</taxon>
        <taxon>Bacillati</taxon>
        <taxon>Actinomycetota</taxon>
        <taxon>Actinomycetes</taxon>
        <taxon>Micrococcales</taxon>
        <taxon>Microbacteriaceae</taxon>
        <taxon>Cryobacterium</taxon>
    </lineage>
</organism>
<evidence type="ECO:0000313" key="3">
    <source>
        <dbReference type="EMBL" id="TFC21818.1"/>
    </source>
</evidence>
<name>A0ABY2IPG7_9MICO</name>
<dbReference type="SUPFAM" id="SSF141868">
    <property type="entry name" value="EAL domain-like"/>
    <property type="match status" value="1"/>
</dbReference>
<dbReference type="PROSITE" id="PS50883">
    <property type="entry name" value="EAL"/>
    <property type="match status" value="1"/>
</dbReference>
<dbReference type="PANTHER" id="PTHR33121">
    <property type="entry name" value="CYCLIC DI-GMP PHOSPHODIESTERASE PDEF"/>
    <property type="match status" value="1"/>
</dbReference>
<accession>A0ABY2IPG7</accession>
<evidence type="ECO:0000313" key="4">
    <source>
        <dbReference type="Proteomes" id="UP000297604"/>
    </source>
</evidence>
<feature type="domain" description="EAL" evidence="1">
    <location>
        <begin position="50"/>
        <end position="299"/>
    </location>
</feature>
<dbReference type="Pfam" id="PF00563">
    <property type="entry name" value="EAL"/>
    <property type="match status" value="1"/>
</dbReference>
<evidence type="ECO:0000259" key="1">
    <source>
        <dbReference type="PROSITE" id="PS50883"/>
    </source>
</evidence>
<evidence type="ECO:0000259" key="2">
    <source>
        <dbReference type="PROSITE" id="PS50887"/>
    </source>
</evidence>
<dbReference type="InterPro" id="IPR035919">
    <property type="entry name" value="EAL_sf"/>
</dbReference>
<dbReference type="InterPro" id="IPR050706">
    <property type="entry name" value="Cyclic-di-GMP_PDE-like"/>
</dbReference>